<dbReference type="GO" id="GO:0005886">
    <property type="term" value="C:plasma membrane"/>
    <property type="evidence" value="ECO:0007669"/>
    <property type="project" value="UniProtKB-SubCell"/>
</dbReference>
<dbReference type="Pfam" id="PF01569">
    <property type="entry name" value="PAP2"/>
    <property type="match status" value="1"/>
</dbReference>
<feature type="transmembrane region" description="Helical" evidence="10">
    <location>
        <begin position="15"/>
        <end position="31"/>
    </location>
</feature>
<proteinExistence type="predicted"/>
<keyword evidence="4 10" id="KW-0812">Transmembrane</keyword>
<dbReference type="SMART" id="SM00014">
    <property type="entry name" value="acidPPc"/>
    <property type="match status" value="1"/>
</dbReference>
<protein>
    <recommendedName>
        <fullName evidence="2">undecaprenyl-diphosphate phosphatase</fullName>
        <ecNumber evidence="2">3.6.1.27</ecNumber>
    </recommendedName>
    <alternativeName>
        <fullName evidence="8">Undecaprenyl pyrophosphate phosphatase</fullName>
    </alternativeName>
</protein>
<feature type="transmembrane region" description="Helical" evidence="10">
    <location>
        <begin position="161"/>
        <end position="181"/>
    </location>
</feature>
<feature type="domain" description="Phosphatidic acid phosphatase type 2/haloperoxidase" evidence="11">
    <location>
        <begin position="90"/>
        <end position="199"/>
    </location>
</feature>
<name>A0A0W0YB73_9GAMM</name>
<evidence type="ECO:0000256" key="4">
    <source>
        <dbReference type="ARBA" id="ARBA00022692"/>
    </source>
</evidence>
<evidence type="ECO:0000313" key="13">
    <source>
        <dbReference type="Proteomes" id="UP000054621"/>
    </source>
</evidence>
<evidence type="ECO:0000256" key="5">
    <source>
        <dbReference type="ARBA" id="ARBA00022801"/>
    </source>
</evidence>
<dbReference type="eggNOG" id="COG0671">
    <property type="taxonomic scope" value="Bacteria"/>
</dbReference>
<dbReference type="AlphaFoldDB" id="A0A0W0YB73"/>
<feature type="transmembrane region" description="Helical" evidence="10">
    <location>
        <begin position="51"/>
        <end position="76"/>
    </location>
</feature>
<feature type="transmembrane region" description="Helical" evidence="10">
    <location>
        <begin position="187"/>
        <end position="202"/>
    </location>
</feature>
<evidence type="ECO:0000313" key="12">
    <source>
        <dbReference type="EMBL" id="KTD54133.1"/>
    </source>
</evidence>
<gene>
    <name evidence="12" type="ORF">Lsai_2955</name>
</gene>
<dbReference type="InterPro" id="IPR000326">
    <property type="entry name" value="PAP2/HPO"/>
</dbReference>
<feature type="transmembrane region" description="Helical" evidence="10">
    <location>
        <begin position="88"/>
        <end position="108"/>
    </location>
</feature>
<organism evidence="12 13">
    <name type="scientific">Legionella sainthelensi</name>
    <dbReference type="NCBI Taxonomy" id="28087"/>
    <lineage>
        <taxon>Bacteria</taxon>
        <taxon>Pseudomonadati</taxon>
        <taxon>Pseudomonadota</taxon>
        <taxon>Gammaproteobacteria</taxon>
        <taxon>Legionellales</taxon>
        <taxon>Legionellaceae</taxon>
        <taxon>Legionella</taxon>
    </lineage>
</organism>
<dbReference type="InterPro" id="IPR036938">
    <property type="entry name" value="PAP2/HPO_sf"/>
</dbReference>
<dbReference type="GO" id="GO:0050380">
    <property type="term" value="F:undecaprenyl-diphosphatase activity"/>
    <property type="evidence" value="ECO:0007669"/>
    <property type="project" value="UniProtKB-EC"/>
</dbReference>
<feature type="transmembrane region" description="Helical" evidence="10">
    <location>
        <begin position="133"/>
        <end position="154"/>
    </location>
</feature>
<sequence length="223" mass="25972">MTQFEKTDYFMKKPWVIFLYAISVIVAYYFVDRPLAIYLHQLDLGTKVPLLEALTALGKSVAYIALFFIIGLYFRYIKINPLYEARSWYLLGCVFIANFVCVILKIALSRARPDLLFSSYEFGFYWFKLSSNYWSFPSGHTTTVVSLATGLGVLFPRYFYLLLIVAFFVALSRILLCFHYLSDVMSAFYISLLVVSFFTEYLRRKVGSKKWMVLFGVKLQSEL</sequence>
<dbReference type="SUPFAM" id="SSF48317">
    <property type="entry name" value="Acid phosphatase/Vanadium-dependent haloperoxidase"/>
    <property type="match status" value="1"/>
</dbReference>
<dbReference type="PANTHER" id="PTHR14969">
    <property type="entry name" value="SPHINGOSINE-1-PHOSPHATE PHOSPHOHYDROLASE"/>
    <property type="match status" value="1"/>
</dbReference>
<dbReference type="Proteomes" id="UP000054621">
    <property type="component" value="Unassembled WGS sequence"/>
</dbReference>
<dbReference type="OrthoDB" id="5645237at2"/>
<dbReference type="RefSeq" id="WP_027270587.1">
    <property type="nucleotide sequence ID" value="NZ_CAAAJE010000009.1"/>
</dbReference>
<evidence type="ECO:0000256" key="7">
    <source>
        <dbReference type="ARBA" id="ARBA00023136"/>
    </source>
</evidence>
<keyword evidence="5" id="KW-0378">Hydrolase</keyword>
<dbReference type="Gene3D" id="1.20.144.10">
    <property type="entry name" value="Phosphatidic acid phosphatase type 2/haloperoxidase"/>
    <property type="match status" value="1"/>
</dbReference>
<comment type="catalytic activity">
    <reaction evidence="9">
        <text>di-trans,octa-cis-undecaprenyl diphosphate + H2O = di-trans,octa-cis-undecaprenyl phosphate + phosphate + H(+)</text>
        <dbReference type="Rhea" id="RHEA:28094"/>
        <dbReference type="ChEBI" id="CHEBI:15377"/>
        <dbReference type="ChEBI" id="CHEBI:15378"/>
        <dbReference type="ChEBI" id="CHEBI:43474"/>
        <dbReference type="ChEBI" id="CHEBI:58405"/>
        <dbReference type="ChEBI" id="CHEBI:60392"/>
        <dbReference type="EC" id="3.6.1.27"/>
    </reaction>
</comment>
<keyword evidence="6 10" id="KW-1133">Transmembrane helix</keyword>
<dbReference type="PANTHER" id="PTHR14969:SF62">
    <property type="entry name" value="DECAPRENYLPHOSPHORYL-5-PHOSPHORIBOSE PHOSPHATASE RV3807C-RELATED"/>
    <property type="match status" value="1"/>
</dbReference>
<dbReference type="EC" id="3.6.1.27" evidence="2"/>
<evidence type="ECO:0000256" key="3">
    <source>
        <dbReference type="ARBA" id="ARBA00022475"/>
    </source>
</evidence>
<keyword evidence="7 10" id="KW-0472">Membrane</keyword>
<evidence type="ECO:0000259" key="11">
    <source>
        <dbReference type="SMART" id="SM00014"/>
    </source>
</evidence>
<dbReference type="STRING" id="28087.Lsai_2955"/>
<evidence type="ECO:0000256" key="9">
    <source>
        <dbReference type="ARBA" id="ARBA00047594"/>
    </source>
</evidence>
<comment type="caution">
    <text evidence="12">The sequence shown here is derived from an EMBL/GenBank/DDBJ whole genome shotgun (WGS) entry which is preliminary data.</text>
</comment>
<dbReference type="PATRIC" id="fig|28087.4.peg.3175"/>
<accession>A0A0W0YB73</accession>
<evidence type="ECO:0000256" key="1">
    <source>
        <dbReference type="ARBA" id="ARBA00004651"/>
    </source>
</evidence>
<reference evidence="12 13" key="1">
    <citation type="submission" date="2015-11" db="EMBL/GenBank/DDBJ databases">
        <title>Genomic analysis of 38 Legionella species identifies large and diverse effector repertoires.</title>
        <authorList>
            <person name="Burstein D."/>
            <person name="Amaro F."/>
            <person name="Zusman T."/>
            <person name="Lifshitz Z."/>
            <person name="Cohen O."/>
            <person name="Gilbert J.A."/>
            <person name="Pupko T."/>
            <person name="Shuman H.A."/>
            <person name="Segal G."/>
        </authorList>
    </citation>
    <scope>NUCLEOTIDE SEQUENCE [LARGE SCALE GENOMIC DNA]</scope>
    <source>
        <strain evidence="12 13">Mt.St.Helens-4</strain>
    </source>
</reference>
<keyword evidence="3" id="KW-1003">Cell membrane</keyword>
<evidence type="ECO:0000256" key="2">
    <source>
        <dbReference type="ARBA" id="ARBA00012374"/>
    </source>
</evidence>
<dbReference type="EMBL" id="LNYV01000037">
    <property type="protein sequence ID" value="KTD54133.1"/>
    <property type="molecule type" value="Genomic_DNA"/>
</dbReference>
<evidence type="ECO:0000256" key="10">
    <source>
        <dbReference type="SAM" id="Phobius"/>
    </source>
</evidence>
<evidence type="ECO:0000256" key="8">
    <source>
        <dbReference type="ARBA" id="ARBA00032707"/>
    </source>
</evidence>
<comment type="subcellular location">
    <subcellularLocation>
        <location evidence="1">Cell membrane</location>
        <topology evidence="1">Multi-pass membrane protein</topology>
    </subcellularLocation>
</comment>
<evidence type="ECO:0000256" key="6">
    <source>
        <dbReference type="ARBA" id="ARBA00022989"/>
    </source>
</evidence>